<evidence type="ECO:0000313" key="2">
    <source>
        <dbReference type="Proteomes" id="UP000177515"/>
    </source>
</evidence>
<name>A0ABM6F1G9_9BURK</name>
<protein>
    <submittedName>
        <fullName evidence="1">Uncharacterized protein</fullName>
    </submittedName>
</protein>
<gene>
    <name evidence="1" type="ORF">BKK80_04585</name>
</gene>
<accession>A0ABM6F1G9</accession>
<organism evidence="1 2">
    <name type="scientific">Cupriavidus malaysiensis</name>
    <dbReference type="NCBI Taxonomy" id="367825"/>
    <lineage>
        <taxon>Bacteria</taxon>
        <taxon>Pseudomonadati</taxon>
        <taxon>Pseudomonadota</taxon>
        <taxon>Betaproteobacteria</taxon>
        <taxon>Burkholderiales</taxon>
        <taxon>Burkholderiaceae</taxon>
        <taxon>Cupriavidus</taxon>
    </lineage>
</organism>
<dbReference type="Gene3D" id="2.60.120.790">
    <property type="match status" value="1"/>
</dbReference>
<evidence type="ECO:0000313" key="1">
    <source>
        <dbReference type="EMBL" id="AOZ05183.1"/>
    </source>
</evidence>
<keyword evidence="2" id="KW-1185">Reference proteome</keyword>
<sequence>MALAELGAEIEISVAIFRRDENGWECVLDQNVSMPKVSSWSTYYLNSELLAVRLVPGEYRLRAETLIGLPTFSSVDTTIRVVKAYRGK</sequence>
<proteinExistence type="predicted"/>
<reference evidence="1 2" key="1">
    <citation type="submission" date="2016-10" db="EMBL/GenBank/DDBJ databases">
        <title>Complete genome sequences of three Cupriavidus strains isolated from various Malaysian environments.</title>
        <authorList>
            <person name="Abdullah A.A.-A."/>
            <person name="Shafie N.A.H."/>
            <person name="Lau N.S."/>
        </authorList>
    </citation>
    <scope>NUCLEOTIDE SEQUENCE [LARGE SCALE GENOMIC DNA]</scope>
    <source>
        <strain evidence="1 2">USMAA1020</strain>
    </source>
</reference>
<dbReference type="EMBL" id="CP017754">
    <property type="protein sequence ID" value="AOZ05183.1"/>
    <property type="molecule type" value="Genomic_DNA"/>
</dbReference>
<dbReference type="Proteomes" id="UP000177515">
    <property type="component" value="Chromosome 1"/>
</dbReference>